<feature type="transmembrane region" description="Helical" evidence="6">
    <location>
        <begin position="317"/>
        <end position="346"/>
    </location>
</feature>
<dbReference type="Proteomes" id="UP000033772">
    <property type="component" value="Unassembled WGS sequence"/>
</dbReference>
<dbReference type="SUPFAM" id="SSF56281">
    <property type="entry name" value="Metallo-hydrolase/oxidoreductase"/>
    <property type="match status" value="1"/>
</dbReference>
<dbReference type="CDD" id="cd07731">
    <property type="entry name" value="ComA-like_MBL-fold"/>
    <property type="match status" value="1"/>
</dbReference>
<keyword evidence="5 6" id="KW-0472">Membrane</keyword>
<dbReference type="InterPro" id="IPR052159">
    <property type="entry name" value="Competence_DNA_uptake"/>
</dbReference>
<dbReference type="InterPro" id="IPR036866">
    <property type="entry name" value="RibonucZ/Hydroxyglut_hydro"/>
</dbReference>
<proteinExistence type="predicted"/>
<dbReference type="InterPro" id="IPR004477">
    <property type="entry name" value="ComEC_N"/>
</dbReference>
<feature type="transmembrane region" description="Helical" evidence="6">
    <location>
        <begin position="401"/>
        <end position="419"/>
    </location>
</feature>
<comment type="caution">
    <text evidence="8">The sequence shown here is derived from an EMBL/GenBank/DDBJ whole genome shotgun (WGS) entry which is preliminary data.</text>
</comment>
<evidence type="ECO:0000256" key="2">
    <source>
        <dbReference type="ARBA" id="ARBA00022475"/>
    </source>
</evidence>
<dbReference type="Gene3D" id="3.60.15.10">
    <property type="entry name" value="Ribonuclease Z/Hydroxyacylglutathione hydrolase-like"/>
    <property type="match status" value="1"/>
</dbReference>
<dbReference type="AlphaFoldDB" id="A0A1J4N0S7"/>
<feature type="transmembrane region" description="Helical" evidence="6">
    <location>
        <begin position="366"/>
        <end position="394"/>
    </location>
</feature>
<dbReference type="Pfam" id="PF00753">
    <property type="entry name" value="Lactamase_B"/>
    <property type="match status" value="1"/>
</dbReference>
<evidence type="ECO:0000256" key="5">
    <source>
        <dbReference type="ARBA" id="ARBA00023136"/>
    </source>
</evidence>
<evidence type="ECO:0000256" key="3">
    <source>
        <dbReference type="ARBA" id="ARBA00022692"/>
    </source>
</evidence>
<name>A0A1J4N0S7_9ACTN</name>
<feature type="transmembrane region" description="Helical" evidence="6">
    <location>
        <begin position="478"/>
        <end position="498"/>
    </location>
</feature>
<feature type="transmembrane region" description="Helical" evidence="6">
    <location>
        <begin position="425"/>
        <end position="445"/>
    </location>
</feature>
<keyword evidence="2" id="KW-1003">Cell membrane</keyword>
<feature type="transmembrane region" description="Helical" evidence="6">
    <location>
        <begin position="237"/>
        <end position="258"/>
    </location>
</feature>
<dbReference type="EMBL" id="JZDQ02000028">
    <property type="protein sequence ID" value="OIJ25189.1"/>
    <property type="molecule type" value="Genomic_DNA"/>
</dbReference>
<evidence type="ECO:0000256" key="6">
    <source>
        <dbReference type="SAM" id="Phobius"/>
    </source>
</evidence>
<accession>A0A1J4N0S7</accession>
<evidence type="ECO:0000256" key="1">
    <source>
        <dbReference type="ARBA" id="ARBA00004651"/>
    </source>
</evidence>
<dbReference type="NCBIfam" id="TIGR00360">
    <property type="entry name" value="ComEC_N-term"/>
    <property type="match status" value="1"/>
</dbReference>
<dbReference type="STRING" id="1844.UG56_019195"/>
<protein>
    <submittedName>
        <fullName evidence="8">Competence protein ComEC</fullName>
    </submittedName>
</protein>
<comment type="subcellular location">
    <subcellularLocation>
        <location evidence="1">Cell membrane</location>
        <topology evidence="1">Multi-pass membrane protein</topology>
    </subcellularLocation>
</comment>
<dbReference type="InterPro" id="IPR035681">
    <property type="entry name" value="ComA-like_MBL"/>
</dbReference>
<dbReference type="SMART" id="SM00849">
    <property type="entry name" value="Lactamase_B"/>
    <property type="match status" value="1"/>
</dbReference>
<evidence type="ECO:0000256" key="4">
    <source>
        <dbReference type="ARBA" id="ARBA00022989"/>
    </source>
</evidence>
<feature type="domain" description="Metallo-beta-lactamase" evidence="7">
    <location>
        <begin position="519"/>
        <end position="718"/>
    </location>
</feature>
<dbReference type="OrthoDB" id="7177610at2"/>
<evidence type="ECO:0000259" key="7">
    <source>
        <dbReference type="SMART" id="SM00849"/>
    </source>
</evidence>
<reference evidence="8" key="1">
    <citation type="submission" date="2016-10" db="EMBL/GenBank/DDBJ databases">
        <title>Draft Genome Sequence of Nocardioides luteus Strain BAFB, an Alkane-Degrading Bacterium Isolated from JP-7 Polluted Soil.</title>
        <authorList>
            <person name="Brown L."/>
            <person name="Ruiz O.N."/>
            <person name="Gunasekera T."/>
        </authorList>
    </citation>
    <scope>NUCLEOTIDE SEQUENCE [LARGE SCALE GENOMIC DNA]</scope>
    <source>
        <strain evidence="8">BAFB</strain>
    </source>
</reference>
<sequence length="762" mass="78614">MNDLRLPLLGAGAWAGALAGPAVVGGGRLGVVLLVLIAAVVGIGGGWAIRKRRSTALALVLMIAAAAVIAGLHAARVSDNPVADLAAREAQVRVIATVTTDPKEVRGQHTTYQLRRAGVREIRGRGVVYRLRTPVVVLGDDAWAEVPLGATVSTSGRLATSDSHEESALLIAGEPTILTEPGIWWRASDALRGSIRDAVAHRPPDQAALVPALVDGDDTGLSDDLADDFRTTGLTHLLAVSGTNLTLVVGFLLIVARWAGVRGRGLYAVGVLGIVGFVVLARTEPSVVRAAAMGAVGLLAMTHNGRRRALRGLGAAVIGLLLIDPGLATSIGFTLSVLATAGILLFGPSWRDALRRWMPQWCAEAIAVPAAAQLACTPVVAAISGQVSLVAALANLLVEPAVAPATVLGLLGGLLGLVWDPLGMVAGTIATWCVAWIIAVARFGAGLPTAEVGWATGPFALVLLVAVCAAIACLAPRVLRHPVTGVAGCLVLLAVALVRLPSPGWPPAGWVLVMCDVGQGDALVVRTGAGSAVVVDAGPDPDLVDDCLDRLEIEDVPLAVITHFHADHVNGVEGLFAGRRVGELWTSRLQDPPEGVRVLGETAGAAGVVPVPAPYGATITVGEARIQVLWPTADSDTRGPGDGSTANEASVVLLVESHGLRLLLTGDIEPEGQDQLADDLVGLDIDVLKVPHHGSRYQDLDWLRALHAQVALTSVGAHNDYGHPAAATIEGLETRGTKVYRTDRDGAVAVVESDGEVAAVTR</sequence>
<dbReference type="InterPro" id="IPR001279">
    <property type="entry name" value="Metallo-B-lactamas"/>
</dbReference>
<keyword evidence="9" id="KW-1185">Reference proteome</keyword>
<organism evidence="8 9">
    <name type="scientific">Nocardioides luteus</name>
    <dbReference type="NCBI Taxonomy" id="1844"/>
    <lineage>
        <taxon>Bacteria</taxon>
        <taxon>Bacillati</taxon>
        <taxon>Actinomycetota</taxon>
        <taxon>Actinomycetes</taxon>
        <taxon>Propionibacteriales</taxon>
        <taxon>Nocardioidaceae</taxon>
        <taxon>Nocardioides</taxon>
    </lineage>
</organism>
<evidence type="ECO:0000313" key="9">
    <source>
        <dbReference type="Proteomes" id="UP000033772"/>
    </source>
</evidence>
<keyword evidence="3 6" id="KW-0812">Transmembrane</keyword>
<dbReference type="PANTHER" id="PTHR30619:SF1">
    <property type="entry name" value="RECOMBINATION PROTEIN 2"/>
    <property type="match status" value="1"/>
</dbReference>
<evidence type="ECO:0000313" key="8">
    <source>
        <dbReference type="EMBL" id="OIJ25189.1"/>
    </source>
</evidence>
<dbReference type="Pfam" id="PF03772">
    <property type="entry name" value="Competence"/>
    <property type="match status" value="1"/>
</dbReference>
<feature type="transmembrane region" description="Helical" evidence="6">
    <location>
        <begin position="29"/>
        <end position="49"/>
    </location>
</feature>
<feature type="transmembrane region" description="Helical" evidence="6">
    <location>
        <begin position="265"/>
        <end position="281"/>
    </location>
</feature>
<dbReference type="GO" id="GO:0005886">
    <property type="term" value="C:plasma membrane"/>
    <property type="evidence" value="ECO:0007669"/>
    <property type="project" value="UniProtKB-SubCell"/>
</dbReference>
<keyword evidence="4 6" id="KW-1133">Transmembrane helix</keyword>
<feature type="transmembrane region" description="Helical" evidence="6">
    <location>
        <begin position="452"/>
        <end position="472"/>
    </location>
</feature>
<dbReference type="PANTHER" id="PTHR30619">
    <property type="entry name" value="DNA INTERNALIZATION/COMPETENCE PROTEIN COMEC/REC2"/>
    <property type="match status" value="1"/>
</dbReference>
<feature type="transmembrane region" description="Helical" evidence="6">
    <location>
        <begin position="56"/>
        <end position="75"/>
    </location>
</feature>
<gene>
    <name evidence="8" type="ORF">UG56_019195</name>
</gene>